<evidence type="ECO:0008006" key="4">
    <source>
        <dbReference type="Google" id="ProtNLM"/>
    </source>
</evidence>
<dbReference type="PANTHER" id="PTHR35038:SF8">
    <property type="entry name" value="C-TYPE POLYHEME CYTOCHROME OMCC"/>
    <property type="match status" value="1"/>
</dbReference>
<dbReference type="PROSITE" id="PS51257">
    <property type="entry name" value="PROKAR_LIPOPROTEIN"/>
    <property type="match status" value="1"/>
</dbReference>
<dbReference type="Gene3D" id="1.10.1130.10">
    <property type="entry name" value="Flavocytochrome C3, Chain A"/>
    <property type="match status" value="2"/>
</dbReference>
<evidence type="ECO:0000256" key="1">
    <source>
        <dbReference type="ARBA" id="ARBA00022729"/>
    </source>
</evidence>
<name>A0A518HHZ6_9BACT</name>
<dbReference type="EMBL" id="CP037423">
    <property type="protein sequence ID" value="QDV40419.1"/>
    <property type="molecule type" value="Genomic_DNA"/>
</dbReference>
<dbReference type="InterPro" id="IPR051829">
    <property type="entry name" value="Multiheme_Cytochr_ET"/>
</dbReference>
<organism evidence="2 3">
    <name type="scientific">Stieleria neptunia</name>
    <dbReference type="NCBI Taxonomy" id="2527979"/>
    <lineage>
        <taxon>Bacteria</taxon>
        <taxon>Pseudomonadati</taxon>
        <taxon>Planctomycetota</taxon>
        <taxon>Planctomycetia</taxon>
        <taxon>Pirellulales</taxon>
        <taxon>Pirellulaceae</taxon>
        <taxon>Stieleria</taxon>
    </lineage>
</organism>
<protein>
    <recommendedName>
        <fullName evidence="4">Doubled CXXCH motif</fullName>
    </recommendedName>
</protein>
<dbReference type="AlphaFoldDB" id="A0A518HHZ6"/>
<accession>A0A518HHZ6</accession>
<evidence type="ECO:0000313" key="3">
    <source>
        <dbReference type="Proteomes" id="UP000319004"/>
    </source>
</evidence>
<reference evidence="2 3" key="1">
    <citation type="submission" date="2019-03" db="EMBL/GenBank/DDBJ databases">
        <title>Deep-cultivation of Planctomycetes and their phenomic and genomic characterization uncovers novel biology.</title>
        <authorList>
            <person name="Wiegand S."/>
            <person name="Jogler M."/>
            <person name="Boedeker C."/>
            <person name="Pinto D."/>
            <person name="Vollmers J."/>
            <person name="Rivas-Marin E."/>
            <person name="Kohn T."/>
            <person name="Peeters S.H."/>
            <person name="Heuer A."/>
            <person name="Rast P."/>
            <person name="Oberbeckmann S."/>
            <person name="Bunk B."/>
            <person name="Jeske O."/>
            <person name="Meyerdierks A."/>
            <person name="Storesund J.E."/>
            <person name="Kallscheuer N."/>
            <person name="Luecker S."/>
            <person name="Lage O.M."/>
            <person name="Pohl T."/>
            <person name="Merkel B.J."/>
            <person name="Hornburger P."/>
            <person name="Mueller R.-W."/>
            <person name="Bruemmer F."/>
            <person name="Labrenz M."/>
            <person name="Spormann A.M."/>
            <person name="Op den Camp H."/>
            <person name="Overmann J."/>
            <person name="Amann R."/>
            <person name="Jetten M.S.M."/>
            <person name="Mascher T."/>
            <person name="Medema M.H."/>
            <person name="Devos D.P."/>
            <person name="Kaster A.-K."/>
            <person name="Ovreas L."/>
            <person name="Rohde M."/>
            <person name="Galperin M.Y."/>
            <person name="Jogler C."/>
        </authorList>
    </citation>
    <scope>NUCLEOTIDE SEQUENCE [LARGE SCALE GENOMIC DNA]</scope>
    <source>
        <strain evidence="2 3">Enr13</strain>
    </source>
</reference>
<dbReference type="Proteomes" id="UP000319004">
    <property type="component" value="Chromosome"/>
</dbReference>
<dbReference type="PANTHER" id="PTHR35038">
    <property type="entry name" value="DISSIMILATORY SULFITE REDUCTASE SIRA"/>
    <property type="match status" value="1"/>
</dbReference>
<dbReference type="RefSeq" id="WP_145384305.1">
    <property type="nucleotide sequence ID" value="NZ_CP037423.1"/>
</dbReference>
<proteinExistence type="predicted"/>
<dbReference type="SUPFAM" id="SSF48695">
    <property type="entry name" value="Multiheme cytochromes"/>
    <property type="match status" value="1"/>
</dbReference>
<gene>
    <name evidence="2" type="ORF">Enr13x_02250</name>
</gene>
<keyword evidence="1" id="KW-0732">Signal</keyword>
<dbReference type="InterPro" id="IPR036280">
    <property type="entry name" value="Multihaem_cyt_sf"/>
</dbReference>
<dbReference type="OrthoDB" id="234670at2"/>
<sequence>MSRKHVGILIAVTVLAATGCGLRSTDPATTEIDNADPPTVPAADERLPHQQTTLIAARPAVDRSGGYIGAESCQQCHQEYHQSWHESYHRTMTQPVTSEAAPAAIIDRSVVVEGRTYRFQRRHDQFFVELEDPIANGKRMTRRLVLMTGSHHMHIFWYESGFDQTPAQLPILFLTDQQRWIPRRSAFLRPPNMEKDHEMGRWNETCCQCHSTHPRTRPDPDDPTWDTRVSDFGITCEACHGPGESHAAFHQVDSGDAKPAADPIVNPLELPPDTRSDMCGQCHGIMMVNIDNAADQEEFFQFGRRFRPGEDLDEAYFLKVVRGSKEHWDSETFGKFNAMPGKFHGHFWPDGEVRVSGRDYTGMIESKCFQQGELSCLSCHTMHQQDVTLQTEWKNDQLKPEMRGDAACLQCHPSYKDLGTQHTHHPIDSAGSRCMNCHMPHTVYGILKTIRSHTISSPSVATTIDTGRPNACNLCHLDQTLGETATHLAAWYGHDKPELAPIEQNTAASLLYFLGGDAAQRVLQVNAFQWQPAREASGTDWMRFYLLMGMEDPYDAIRLISERAYRSLPGERGSDGSTLDYDFLDPPQVRGEKLRREYQKVLATPLKPNEALLVNPQGFLDRSRFGYLTKQRNGRPVYLQE</sequence>
<dbReference type="KEGG" id="snep:Enr13x_02250"/>
<evidence type="ECO:0000313" key="2">
    <source>
        <dbReference type="EMBL" id="QDV40419.1"/>
    </source>
</evidence>
<keyword evidence="3" id="KW-1185">Reference proteome</keyword>